<accession>A0AAV3XSG8</accession>
<name>A0AAV3XSG8_9CYAN</name>
<gene>
    <name evidence="1" type="ORF">MiSe_84520</name>
</gene>
<evidence type="ECO:0000313" key="1">
    <source>
        <dbReference type="EMBL" id="GET43627.1"/>
    </source>
</evidence>
<comment type="caution">
    <text evidence="1">The sequence shown here is derived from an EMBL/GenBank/DDBJ whole genome shotgun (WGS) entry which is preliminary data.</text>
</comment>
<sequence>MSKIIYDVIQRFEVENGVPRLVSTNIQVIQGGEDLLSLATNLLDQMGFYEKYEEKRTSQYIGYRFKKYGQVSRSYQLVLSQRKESLFVSITLPVIDPYLLRLGRHIDETRSFWVRPSQIDTFLNISNEYKNSFGSKKQDFPSPSGDFIFSFLYPELAVAYVMGHRKKDETNAYYKDYEDYIARLSKSDCCLEARQDKLFPYTLQVCLNSREVLEEFIPKFAKILIEEE</sequence>
<protein>
    <submittedName>
        <fullName evidence="1">Uncharacterized protein</fullName>
    </submittedName>
</protein>
<dbReference type="EMBL" id="BLAY01000237">
    <property type="protein sequence ID" value="GET43627.1"/>
    <property type="molecule type" value="Genomic_DNA"/>
</dbReference>
<keyword evidence="2" id="KW-1185">Reference proteome</keyword>
<organism evidence="1 2">
    <name type="scientific">Microseira wollei NIES-4236</name>
    <dbReference type="NCBI Taxonomy" id="2530354"/>
    <lineage>
        <taxon>Bacteria</taxon>
        <taxon>Bacillati</taxon>
        <taxon>Cyanobacteriota</taxon>
        <taxon>Cyanophyceae</taxon>
        <taxon>Oscillatoriophycideae</taxon>
        <taxon>Aerosakkonematales</taxon>
        <taxon>Aerosakkonemataceae</taxon>
        <taxon>Microseira</taxon>
    </lineage>
</organism>
<dbReference type="RefSeq" id="WP_226592623.1">
    <property type="nucleotide sequence ID" value="NZ_BLAY01000237.1"/>
</dbReference>
<evidence type="ECO:0000313" key="2">
    <source>
        <dbReference type="Proteomes" id="UP001050975"/>
    </source>
</evidence>
<reference evidence="1" key="1">
    <citation type="submission" date="2019-10" db="EMBL/GenBank/DDBJ databases">
        <title>Draft genome sequece of Microseira wollei NIES-4236.</title>
        <authorList>
            <person name="Yamaguchi H."/>
            <person name="Suzuki S."/>
            <person name="Kawachi M."/>
        </authorList>
    </citation>
    <scope>NUCLEOTIDE SEQUENCE</scope>
    <source>
        <strain evidence="1">NIES-4236</strain>
    </source>
</reference>
<proteinExistence type="predicted"/>
<dbReference type="Proteomes" id="UP001050975">
    <property type="component" value="Unassembled WGS sequence"/>
</dbReference>
<dbReference type="AlphaFoldDB" id="A0AAV3XSG8"/>